<evidence type="ECO:0000313" key="2">
    <source>
        <dbReference type="Proteomes" id="UP000315783"/>
    </source>
</evidence>
<gene>
    <name evidence="1" type="ORF">IF1G_02110</name>
</gene>
<dbReference type="Proteomes" id="UP000315783">
    <property type="component" value="Unassembled WGS sequence"/>
</dbReference>
<name>A0A545VDU6_9HYPO</name>
<organism evidence="1 2">
    <name type="scientific">Cordyceps javanica</name>
    <dbReference type="NCBI Taxonomy" id="43265"/>
    <lineage>
        <taxon>Eukaryota</taxon>
        <taxon>Fungi</taxon>
        <taxon>Dikarya</taxon>
        <taxon>Ascomycota</taxon>
        <taxon>Pezizomycotina</taxon>
        <taxon>Sordariomycetes</taxon>
        <taxon>Hypocreomycetidae</taxon>
        <taxon>Hypocreales</taxon>
        <taxon>Cordycipitaceae</taxon>
        <taxon>Cordyceps</taxon>
    </lineage>
</organism>
<reference evidence="1 2" key="1">
    <citation type="journal article" date="2019" name="Appl. Microbiol. Biotechnol.">
        <title>Genome sequence of Isaria javanica and comparative genome analysis insights into family S53 peptidase evolution in fungal entomopathogens.</title>
        <authorList>
            <person name="Lin R."/>
            <person name="Zhang X."/>
            <person name="Xin B."/>
            <person name="Zou M."/>
            <person name="Gao Y."/>
            <person name="Qin F."/>
            <person name="Hu Q."/>
            <person name="Xie B."/>
            <person name="Cheng X."/>
        </authorList>
    </citation>
    <scope>NUCLEOTIDE SEQUENCE [LARGE SCALE GENOMIC DNA]</scope>
    <source>
        <strain evidence="1 2">IJ1G</strain>
    </source>
</reference>
<proteinExistence type="predicted"/>
<protein>
    <submittedName>
        <fullName evidence="1">Uncharacterized protein</fullName>
    </submittedName>
</protein>
<dbReference type="EMBL" id="SPUK01000002">
    <property type="protein sequence ID" value="TQV99895.1"/>
    <property type="molecule type" value="Genomic_DNA"/>
</dbReference>
<comment type="caution">
    <text evidence="1">The sequence shown here is derived from an EMBL/GenBank/DDBJ whole genome shotgun (WGS) entry which is preliminary data.</text>
</comment>
<sequence length="131" mass="14368">MGRMHCLLGFLMPAGHRLRIRGWEAVFSRSGTSRSPDDTLRVWSTPLWGEALSKKGTEVKRSLGRRLANSNSTAVLHDGYPEISISTVCCGGIRDSVALTTTKTNSSQASFVNREMYKKGTRNATSKGDPH</sequence>
<dbReference type="AlphaFoldDB" id="A0A545VDU6"/>
<evidence type="ECO:0000313" key="1">
    <source>
        <dbReference type="EMBL" id="TQV99895.1"/>
    </source>
</evidence>
<keyword evidence="2" id="KW-1185">Reference proteome</keyword>
<accession>A0A545VDU6</accession>